<dbReference type="GO" id="GO:0005886">
    <property type="term" value="C:plasma membrane"/>
    <property type="evidence" value="ECO:0007669"/>
    <property type="project" value="UniProtKB-SubCell"/>
</dbReference>
<dbReference type="SMART" id="SM00112">
    <property type="entry name" value="CA"/>
    <property type="match status" value="11"/>
</dbReference>
<evidence type="ECO:0000256" key="5">
    <source>
        <dbReference type="ARBA" id="ARBA00022989"/>
    </source>
</evidence>
<accession>A0A9J6BVB2</accession>
<organism evidence="10 11">
    <name type="scientific">Polypedilum vanderplanki</name>
    <name type="common">Sleeping chironomid midge</name>
    <dbReference type="NCBI Taxonomy" id="319348"/>
    <lineage>
        <taxon>Eukaryota</taxon>
        <taxon>Metazoa</taxon>
        <taxon>Ecdysozoa</taxon>
        <taxon>Arthropoda</taxon>
        <taxon>Hexapoda</taxon>
        <taxon>Insecta</taxon>
        <taxon>Pterygota</taxon>
        <taxon>Neoptera</taxon>
        <taxon>Endopterygota</taxon>
        <taxon>Diptera</taxon>
        <taxon>Nematocera</taxon>
        <taxon>Chironomoidea</taxon>
        <taxon>Chironomidae</taxon>
        <taxon>Chironominae</taxon>
        <taxon>Polypedilum</taxon>
        <taxon>Polypedilum</taxon>
    </lineage>
</organism>
<feature type="domain" description="Cadherin" evidence="9">
    <location>
        <begin position="146"/>
        <end position="275"/>
    </location>
</feature>
<feature type="domain" description="Cadherin" evidence="9">
    <location>
        <begin position="815"/>
        <end position="916"/>
    </location>
</feature>
<feature type="domain" description="Cadherin" evidence="9">
    <location>
        <begin position="918"/>
        <end position="1030"/>
    </location>
</feature>
<dbReference type="OrthoDB" id="10029135at2759"/>
<feature type="domain" description="Cadherin" evidence="9">
    <location>
        <begin position="86"/>
        <end position="145"/>
    </location>
</feature>
<dbReference type="InterPro" id="IPR015919">
    <property type="entry name" value="Cadherin-like_sf"/>
</dbReference>
<evidence type="ECO:0000256" key="7">
    <source>
        <dbReference type="PROSITE-ProRule" id="PRU00043"/>
    </source>
</evidence>
<keyword evidence="5 8" id="KW-1133">Transmembrane helix</keyword>
<dbReference type="GO" id="GO:0005509">
    <property type="term" value="F:calcium ion binding"/>
    <property type="evidence" value="ECO:0007669"/>
    <property type="project" value="UniProtKB-UniRule"/>
</dbReference>
<evidence type="ECO:0000256" key="1">
    <source>
        <dbReference type="ARBA" id="ARBA00004370"/>
    </source>
</evidence>
<reference evidence="10" key="1">
    <citation type="submission" date="2021-03" db="EMBL/GenBank/DDBJ databases">
        <title>Chromosome level genome of the anhydrobiotic midge Polypedilum vanderplanki.</title>
        <authorList>
            <person name="Yoshida Y."/>
            <person name="Kikawada T."/>
            <person name="Gusev O."/>
        </authorList>
    </citation>
    <scope>NUCLEOTIDE SEQUENCE</scope>
    <source>
        <strain evidence="10">NIAS01</strain>
        <tissue evidence="10">Whole body or cell culture</tissue>
    </source>
</reference>
<dbReference type="PROSITE" id="PS00232">
    <property type="entry name" value="CADHERIN_1"/>
    <property type="match status" value="3"/>
</dbReference>
<evidence type="ECO:0000256" key="6">
    <source>
        <dbReference type="ARBA" id="ARBA00023136"/>
    </source>
</evidence>
<gene>
    <name evidence="10" type="ORF">PVAND_003676</name>
</gene>
<evidence type="ECO:0000256" key="4">
    <source>
        <dbReference type="ARBA" id="ARBA00022837"/>
    </source>
</evidence>
<feature type="domain" description="Cadherin" evidence="9">
    <location>
        <begin position="307"/>
        <end position="398"/>
    </location>
</feature>
<dbReference type="PRINTS" id="PR00205">
    <property type="entry name" value="CADHERIN"/>
</dbReference>
<sequence length="1497" mass="167658">MWHWKINQQRLLLTKVIFVLLNQIMVIGIYGKLCEVETGQNNIIVDIEESRGNVINSQENSPKLAIHGEVDDEITLGLNLPEGSHNLFKLNGKFLQLVHPLDRDKENLSHIQFSISCTIKSTPSRTRNIPIIVRVTDVNDESPQFVNTPYETSIPESTPVGTTIFKDIKAIDIDAGVNGAVEYFLVEGAASIINFRNDSKNSTLINAVDGFGVFAISYPHQGHVTVVKTLDYERVQRYYLTIVASDRARNLSERLSATTTLIINIEDVDDLDPSFIYKDCLFFEGSCINPEYIATIIPGTVQKNLEIMPQSIKAVDLDALNASIKYSFIDGTPNNYNDYFEIDEKTAEIHQIKLVDSTVSERQFVITIKAEEMTGQKRFTTAKLIINVKPVDVYPPVLIASSLNGLIEENAPFNTRVMSLINNNPIKFGIKDEDYSTDIELPIYSFELTTNSFAVNKDGYLIVNDSAGIDREKSDKLLFQVIAREIHGNVASSPLSVVVTILDINDNKPEIFEMQPVTISAGNSRRLLTQAIAKDIDAGLNASITFSISTFDIKEKFTIDSKTGEIYAIGRLNANENYNLTIRATDGGELFSETDLQINVIAGPNTKPPIFTKNIYEVNVSESSNINSTVVIIHADDPETDPVKYTIISGNDLRQFKINADTGAITIIRKLDRETLTKYQLLVRAEDFGGLYSTAVVNLKVLDVNDNKPLFDESTLPYLFSVDEGKLNAYVGMVQAYDIDEGINGDVIYSLPQNVPFRINSETGEIYTKEKLNFKKQNEYEFMVKASDHAPVPLFSEIRIKIAVKEVSSVLPLFNKTTIEVKIPENVPDAFVLIAQINNPESVDDVNYVIKKNSAKDLFKIDSKTGEIRIKKELDFEEKSKHELIVGTAENDGENPGDILKIKILVEDRNDIAPVFLIESPEPISITDDQAVGSLITSMPAVDTDATSPGNVVRYEMTGKGKALKFFHIDPENGNIRIKDDLSKDTAQQYEINVRAYDLGEPQLSSISNLIVFVKHVQQQFKNNIESTTVTVQNSVEELGLSFGDDEEYVTNIPESTSTNATIKLIPIFNVKKLTRTKSGFSCEIIAGNELNIFKVAIEDLACAVKLREPLDFENKTTHELKIKLQSNKQRVIHSKSIATLKIFVSDVNDNEPAFKFRYNDSSSSKRFVRNDTYYGIVNYESMIGTTVLKVEAYDEDSGTFGLIKYRLMDAIDVETSAISKDELPSSFFIITDTGVIRTRKPLHKVIDGHFMFKVEAIDNYGKDAGIVHRSYARVVINVISDFNRLTVAISGSNTNEVQRYKQKLEEILTEKTNGLLVTIEKFSNRKAMTKNGSIIELNDSTDTWFYVIDPKTEKVLLRNSSVLANSLLDINIQTQVIAAISRLVRSPVDGIFAPLETENEIHHLEISNSQDSEYNLVFYSLISLAMVASIIVIIGGVYSFIWWNKYHRSKSSQSTSIPNHRNQLRVDNNKINQLQNVHAVQVNLKELIVAYDGSSR</sequence>
<dbReference type="Pfam" id="PF00028">
    <property type="entry name" value="Cadherin"/>
    <property type="match status" value="7"/>
</dbReference>
<dbReference type="FunFam" id="2.60.40.60:FF:000275">
    <property type="entry name" value="Si:dkey-30k22.7"/>
    <property type="match status" value="1"/>
</dbReference>
<evidence type="ECO:0000313" key="11">
    <source>
        <dbReference type="Proteomes" id="UP001107558"/>
    </source>
</evidence>
<keyword evidence="4 7" id="KW-0106">Calcium</keyword>
<protein>
    <recommendedName>
        <fullName evidence="9">Cadherin domain-containing protein</fullName>
    </recommendedName>
</protein>
<dbReference type="Gene3D" id="2.60.40.60">
    <property type="entry name" value="Cadherins"/>
    <property type="match status" value="11"/>
</dbReference>
<feature type="domain" description="Cadherin" evidence="9">
    <location>
        <begin position="714"/>
        <end position="814"/>
    </location>
</feature>
<feature type="domain" description="Cadherin" evidence="9">
    <location>
        <begin position="612"/>
        <end position="711"/>
    </location>
</feature>
<dbReference type="EMBL" id="JADBJN010000003">
    <property type="protein sequence ID" value="KAG5673648.1"/>
    <property type="molecule type" value="Genomic_DNA"/>
</dbReference>
<dbReference type="GO" id="GO:0007156">
    <property type="term" value="P:homophilic cell adhesion via plasma membrane adhesion molecules"/>
    <property type="evidence" value="ECO:0007669"/>
    <property type="project" value="InterPro"/>
</dbReference>
<feature type="domain" description="Cadherin" evidence="9">
    <location>
        <begin position="399"/>
        <end position="511"/>
    </location>
</feature>
<comment type="subcellular location">
    <subcellularLocation>
        <location evidence="1">Membrane</location>
    </subcellularLocation>
</comment>
<dbReference type="Proteomes" id="UP001107558">
    <property type="component" value="Chromosome 3"/>
</dbReference>
<dbReference type="InterPro" id="IPR002126">
    <property type="entry name" value="Cadherin-like_dom"/>
</dbReference>
<keyword evidence="2 8" id="KW-0812">Transmembrane</keyword>
<keyword evidence="3" id="KW-0677">Repeat</keyword>
<comment type="caution">
    <text evidence="10">The sequence shown here is derived from an EMBL/GenBank/DDBJ whole genome shotgun (WGS) entry which is preliminary data.</text>
</comment>
<dbReference type="PROSITE" id="PS50268">
    <property type="entry name" value="CADHERIN_2"/>
    <property type="match status" value="11"/>
</dbReference>
<dbReference type="SUPFAM" id="SSF49313">
    <property type="entry name" value="Cadherin-like"/>
    <property type="match status" value="10"/>
</dbReference>
<evidence type="ECO:0000313" key="10">
    <source>
        <dbReference type="EMBL" id="KAG5673648.1"/>
    </source>
</evidence>
<dbReference type="PANTHER" id="PTHR24026:SF93">
    <property type="entry name" value="CADHERIN-99C"/>
    <property type="match status" value="1"/>
</dbReference>
<name>A0A9J6BVB2_POLVA</name>
<evidence type="ECO:0000256" key="3">
    <source>
        <dbReference type="ARBA" id="ARBA00022737"/>
    </source>
</evidence>
<dbReference type="InterPro" id="IPR020894">
    <property type="entry name" value="Cadherin_CS"/>
</dbReference>
<keyword evidence="6 8" id="KW-0472">Membrane</keyword>
<feature type="transmembrane region" description="Helical" evidence="8">
    <location>
        <begin position="1417"/>
        <end position="1444"/>
    </location>
</feature>
<feature type="domain" description="Cadherin" evidence="9">
    <location>
        <begin position="533"/>
        <end position="611"/>
    </location>
</feature>
<evidence type="ECO:0000256" key="8">
    <source>
        <dbReference type="SAM" id="Phobius"/>
    </source>
</evidence>
<evidence type="ECO:0000259" key="9">
    <source>
        <dbReference type="PROSITE" id="PS50268"/>
    </source>
</evidence>
<proteinExistence type="predicted"/>
<dbReference type="CDD" id="cd11304">
    <property type="entry name" value="Cadherin_repeat"/>
    <property type="match status" value="11"/>
</dbReference>
<evidence type="ECO:0000256" key="2">
    <source>
        <dbReference type="ARBA" id="ARBA00022692"/>
    </source>
</evidence>
<keyword evidence="11" id="KW-1185">Reference proteome</keyword>
<feature type="domain" description="Cadherin" evidence="9">
    <location>
        <begin position="1045"/>
        <end position="1155"/>
    </location>
</feature>
<dbReference type="PANTHER" id="PTHR24026">
    <property type="entry name" value="FAT ATYPICAL CADHERIN-RELATED"/>
    <property type="match status" value="1"/>
</dbReference>
<feature type="domain" description="Cadherin" evidence="9">
    <location>
        <begin position="1170"/>
        <end position="1301"/>
    </location>
</feature>
<feature type="transmembrane region" description="Helical" evidence="8">
    <location>
        <begin position="12"/>
        <end position="31"/>
    </location>
</feature>